<accession>I4AIF5</accession>
<organism evidence="1 2">
    <name type="scientific">Bernardetia litoralis (strain ATCC 23117 / DSM 6794 / NBRC 15988 / NCIMB 1366 / Fx l1 / Sio-4)</name>
    <name type="common">Flexibacter litoralis</name>
    <dbReference type="NCBI Taxonomy" id="880071"/>
    <lineage>
        <taxon>Bacteria</taxon>
        <taxon>Pseudomonadati</taxon>
        <taxon>Bacteroidota</taxon>
        <taxon>Cytophagia</taxon>
        <taxon>Cytophagales</taxon>
        <taxon>Bernardetiaceae</taxon>
        <taxon>Bernardetia</taxon>
    </lineage>
</organism>
<protein>
    <submittedName>
        <fullName evidence="1">Uncharacterized protein</fullName>
    </submittedName>
</protein>
<gene>
    <name evidence="1" type="ordered locus">Fleli_1308</name>
</gene>
<dbReference type="OrthoDB" id="663527at2"/>
<proteinExistence type="predicted"/>
<dbReference type="STRING" id="880071.Fleli_1308"/>
<dbReference type="AlphaFoldDB" id="I4AIF5"/>
<name>I4AIF5_BERLS</name>
<dbReference type="HOGENOM" id="CLU_1501383_0_0_10"/>
<dbReference type="Proteomes" id="UP000006054">
    <property type="component" value="Chromosome"/>
</dbReference>
<dbReference type="Pfam" id="PF20050">
    <property type="entry name" value="DUF6452"/>
    <property type="match status" value="1"/>
</dbReference>
<keyword evidence="2" id="KW-1185">Reference proteome</keyword>
<dbReference type="EMBL" id="CP003345">
    <property type="protein sequence ID" value="AFM03740.1"/>
    <property type="molecule type" value="Genomic_DNA"/>
</dbReference>
<dbReference type="KEGG" id="fli:Fleli_1308"/>
<dbReference type="InterPro" id="IPR045607">
    <property type="entry name" value="DUF6452"/>
</dbReference>
<sequence>MSNYFSTYFPKPILRIIYSSVICLPFLLSSCENCTYISDNVQFAAISFYADDESEVTIDTTFNKIVGVFASTNEIMPTSLYDSTNQLKTFELPIFTREDTTMFVFYKYRTINAVRDTIQDTLTMKYQVNVEVLPPDCGYDEAISNLEIIYHTFTDAEVIREELKEMNTDNPLPHIRIIR</sequence>
<dbReference type="RefSeq" id="WP_014797197.1">
    <property type="nucleotide sequence ID" value="NC_018018.1"/>
</dbReference>
<evidence type="ECO:0000313" key="2">
    <source>
        <dbReference type="Proteomes" id="UP000006054"/>
    </source>
</evidence>
<reference evidence="2" key="1">
    <citation type="submission" date="2012-06" db="EMBL/GenBank/DDBJ databases">
        <title>The complete genome of Flexibacter litoralis DSM 6794.</title>
        <authorList>
            <person name="Lucas S."/>
            <person name="Copeland A."/>
            <person name="Lapidus A."/>
            <person name="Glavina del Rio T."/>
            <person name="Dalin E."/>
            <person name="Tice H."/>
            <person name="Bruce D."/>
            <person name="Goodwin L."/>
            <person name="Pitluck S."/>
            <person name="Peters L."/>
            <person name="Ovchinnikova G."/>
            <person name="Lu M."/>
            <person name="Kyrpides N."/>
            <person name="Mavromatis K."/>
            <person name="Ivanova N."/>
            <person name="Brettin T."/>
            <person name="Detter J.C."/>
            <person name="Han C."/>
            <person name="Larimer F."/>
            <person name="Land M."/>
            <person name="Hauser L."/>
            <person name="Markowitz V."/>
            <person name="Cheng J.-F."/>
            <person name="Hugenholtz P."/>
            <person name="Woyke T."/>
            <person name="Wu D."/>
            <person name="Spring S."/>
            <person name="Lang E."/>
            <person name="Kopitz M."/>
            <person name="Brambilla E."/>
            <person name="Klenk H.-P."/>
            <person name="Eisen J.A."/>
        </authorList>
    </citation>
    <scope>NUCLEOTIDE SEQUENCE [LARGE SCALE GENOMIC DNA]</scope>
    <source>
        <strain evidence="2">ATCC 23117 / DSM 6794 / NBRC 15988 / NCIMB 1366 / Sio-4</strain>
    </source>
</reference>
<evidence type="ECO:0000313" key="1">
    <source>
        <dbReference type="EMBL" id="AFM03740.1"/>
    </source>
</evidence>